<evidence type="ECO:0000256" key="1">
    <source>
        <dbReference type="SAM" id="SignalP"/>
    </source>
</evidence>
<reference evidence="2 3" key="1">
    <citation type="submission" date="2013-11" db="EMBL/GenBank/DDBJ databases">
        <title>Genome sequencing of Stegodyphus mimosarum.</title>
        <authorList>
            <person name="Bechsgaard J."/>
        </authorList>
    </citation>
    <scope>NUCLEOTIDE SEQUENCE [LARGE SCALE GENOMIC DNA]</scope>
</reference>
<dbReference type="AlphaFoldDB" id="A0A087T9K4"/>
<feature type="non-terminal residue" evidence="2">
    <location>
        <position position="66"/>
    </location>
</feature>
<evidence type="ECO:0000313" key="2">
    <source>
        <dbReference type="EMBL" id="KFM61793.1"/>
    </source>
</evidence>
<keyword evidence="3" id="KW-1185">Reference proteome</keyword>
<evidence type="ECO:0000313" key="3">
    <source>
        <dbReference type="Proteomes" id="UP000054359"/>
    </source>
</evidence>
<dbReference type="EMBL" id="KK114158">
    <property type="protein sequence ID" value="KFM61793.1"/>
    <property type="molecule type" value="Genomic_DNA"/>
</dbReference>
<accession>A0A087T9K4</accession>
<organism evidence="2 3">
    <name type="scientific">Stegodyphus mimosarum</name>
    <name type="common">African social velvet spider</name>
    <dbReference type="NCBI Taxonomy" id="407821"/>
    <lineage>
        <taxon>Eukaryota</taxon>
        <taxon>Metazoa</taxon>
        <taxon>Ecdysozoa</taxon>
        <taxon>Arthropoda</taxon>
        <taxon>Chelicerata</taxon>
        <taxon>Arachnida</taxon>
        <taxon>Araneae</taxon>
        <taxon>Araneomorphae</taxon>
        <taxon>Entelegynae</taxon>
        <taxon>Eresoidea</taxon>
        <taxon>Eresidae</taxon>
        <taxon>Stegodyphus</taxon>
    </lineage>
</organism>
<sequence length="66" mass="7146">MKLLIFAVVLFVVATSIASPAKDESPMEPQERGSFCTDYKESCISKTDCCRGQCLCDFAGNNCVCA</sequence>
<proteinExistence type="predicted"/>
<feature type="signal peptide" evidence="1">
    <location>
        <begin position="1"/>
        <end position="18"/>
    </location>
</feature>
<feature type="chain" id="PRO_5001829504" evidence="1">
    <location>
        <begin position="19"/>
        <end position="66"/>
    </location>
</feature>
<keyword evidence="1" id="KW-0732">Signal</keyword>
<name>A0A087T9K4_STEMI</name>
<protein>
    <submittedName>
        <fullName evidence="2">Uncharacterized protein</fullName>
    </submittedName>
</protein>
<dbReference type="Proteomes" id="UP000054359">
    <property type="component" value="Unassembled WGS sequence"/>
</dbReference>
<gene>
    <name evidence="2" type="ORF">X975_12205</name>
</gene>